<dbReference type="Gene3D" id="2.60.120.40">
    <property type="match status" value="1"/>
</dbReference>
<dbReference type="SUPFAM" id="SSF49842">
    <property type="entry name" value="TNF-like"/>
    <property type="match status" value="1"/>
</dbReference>
<dbReference type="RefSeq" id="WP_127730118.1">
    <property type="nucleotide sequence ID" value="NZ_SACP01000012.1"/>
</dbReference>
<protein>
    <submittedName>
        <fullName evidence="1">DUF2793 domain-containing protein</fullName>
    </submittedName>
</protein>
<dbReference type="EMBL" id="SACP01000012">
    <property type="protein sequence ID" value="RVU17510.1"/>
    <property type="molecule type" value="Genomic_DNA"/>
</dbReference>
<accession>A0A437P5G5</accession>
<dbReference type="OrthoDB" id="564699at2"/>
<name>A0A437P5G5_9HYPH</name>
<gene>
    <name evidence="1" type="ORF">EOE48_14070</name>
</gene>
<dbReference type="AlphaFoldDB" id="A0A437P5G5"/>
<dbReference type="InterPro" id="IPR008983">
    <property type="entry name" value="Tumour_necrosis_fac-like_dom"/>
</dbReference>
<organism evidence="1 2">
    <name type="scientific">Methylobacterium oryzihabitans</name>
    <dbReference type="NCBI Taxonomy" id="2499852"/>
    <lineage>
        <taxon>Bacteria</taxon>
        <taxon>Pseudomonadati</taxon>
        <taxon>Pseudomonadota</taxon>
        <taxon>Alphaproteobacteria</taxon>
        <taxon>Hyphomicrobiales</taxon>
        <taxon>Methylobacteriaceae</taxon>
        <taxon>Methylobacterium</taxon>
    </lineage>
</organism>
<reference evidence="1 2" key="1">
    <citation type="submission" date="2019-01" db="EMBL/GenBank/DDBJ databases">
        <authorList>
            <person name="Chen W.-M."/>
        </authorList>
    </citation>
    <scope>NUCLEOTIDE SEQUENCE [LARGE SCALE GENOMIC DNA]</scope>
    <source>
        <strain evidence="1 2">TER-1</strain>
    </source>
</reference>
<keyword evidence="2" id="KW-1185">Reference proteome</keyword>
<dbReference type="Pfam" id="PF10983">
    <property type="entry name" value="DUF2793"/>
    <property type="match status" value="1"/>
</dbReference>
<proteinExistence type="predicted"/>
<dbReference type="InterPro" id="IPR021251">
    <property type="entry name" value="DUF2793"/>
</dbReference>
<comment type="caution">
    <text evidence="1">The sequence shown here is derived from an EMBL/GenBank/DDBJ whole genome shotgun (WGS) entry which is preliminary data.</text>
</comment>
<evidence type="ECO:0000313" key="2">
    <source>
        <dbReference type="Proteomes" id="UP000286997"/>
    </source>
</evidence>
<dbReference type="Proteomes" id="UP000286997">
    <property type="component" value="Unassembled WGS sequence"/>
</dbReference>
<evidence type="ECO:0000313" key="1">
    <source>
        <dbReference type="EMBL" id="RVU17510.1"/>
    </source>
</evidence>
<sequence>MDATPLLALPLLAAAQAQKHITHNEALGALDTLVQLAVRDKDRTAPPADPAEGDRYLIASAAPSGAWAGWAGRVVRFEDGAWRSFVARPGWLAYVADEAALYAYDGAAWRRPGVVTVAARINFDAYLSADAWTRVPFNEAASNDQGAFDAGANSITVPLAGAYAVQAGLTYRRNGTSAPSALELRFERNGAAAGAGRAAATGTLVSEVTALGLSAVLVLAAGDVVTVAARFTGADGYLAAADSGWGLHRLP</sequence>